<keyword evidence="1" id="KW-0812">Transmembrane</keyword>
<feature type="transmembrane region" description="Helical" evidence="1">
    <location>
        <begin position="39"/>
        <end position="56"/>
    </location>
</feature>
<dbReference type="RefSeq" id="WP_124933019.1">
    <property type="nucleotide sequence ID" value="NZ_RQZC01000002.1"/>
</dbReference>
<dbReference type="PANTHER" id="PTHR35797:SF1">
    <property type="entry name" value="PROTEASE"/>
    <property type="match status" value="1"/>
</dbReference>
<feature type="domain" description="CAAX prenyl protease 2/Lysostaphin resistance protein A-like" evidence="2">
    <location>
        <begin position="112"/>
        <end position="222"/>
    </location>
</feature>
<protein>
    <submittedName>
        <fullName evidence="3">CPBP family intramembrane metalloprotease</fullName>
    </submittedName>
</protein>
<dbReference type="GO" id="GO:0006508">
    <property type="term" value="P:proteolysis"/>
    <property type="evidence" value="ECO:0007669"/>
    <property type="project" value="UniProtKB-KW"/>
</dbReference>
<name>A0A3P1V9D7_9ACTO</name>
<evidence type="ECO:0000256" key="1">
    <source>
        <dbReference type="SAM" id="Phobius"/>
    </source>
</evidence>
<evidence type="ECO:0000259" key="2">
    <source>
        <dbReference type="Pfam" id="PF02517"/>
    </source>
</evidence>
<dbReference type="Pfam" id="PF02517">
    <property type="entry name" value="Rce1-like"/>
    <property type="match status" value="1"/>
</dbReference>
<keyword evidence="1" id="KW-0472">Membrane</keyword>
<dbReference type="Proteomes" id="UP000271272">
    <property type="component" value="Unassembled WGS sequence"/>
</dbReference>
<feature type="transmembrane region" description="Helical" evidence="1">
    <location>
        <begin position="239"/>
        <end position="260"/>
    </location>
</feature>
<keyword evidence="3" id="KW-0645">Protease</keyword>
<dbReference type="GO" id="GO:0008237">
    <property type="term" value="F:metallopeptidase activity"/>
    <property type="evidence" value="ECO:0007669"/>
    <property type="project" value="UniProtKB-KW"/>
</dbReference>
<dbReference type="InterPro" id="IPR042150">
    <property type="entry name" value="MmRce1-like"/>
</dbReference>
<keyword evidence="3" id="KW-0378">Hydrolase</keyword>
<keyword evidence="1" id="KW-1133">Transmembrane helix</keyword>
<comment type="caution">
    <text evidence="3">The sequence shown here is derived from an EMBL/GenBank/DDBJ whole genome shotgun (WGS) entry which is preliminary data.</text>
</comment>
<gene>
    <name evidence="3" type="ORF">EII10_02935</name>
</gene>
<dbReference type="GO" id="GO:0080120">
    <property type="term" value="P:CAAX-box protein maturation"/>
    <property type="evidence" value="ECO:0007669"/>
    <property type="project" value="UniProtKB-ARBA"/>
</dbReference>
<dbReference type="OrthoDB" id="3693644at2"/>
<dbReference type="GO" id="GO:0004175">
    <property type="term" value="F:endopeptidase activity"/>
    <property type="evidence" value="ECO:0007669"/>
    <property type="project" value="UniProtKB-ARBA"/>
</dbReference>
<sequence>MLSRFSLPLYILIVLLSGWAGLAVNRLAGMPDSMESPASLIWILTPLLAGAALALSDRARRRAYLASWRIGRPSAHLVALAVFPVATAAALVAGWACGAFDLTGPSAYGPVVAAAVVPTLMKNIGEEGAWRGYLAPALMARGLPDVSVWLVSGAVWGLWHLPYYLFLLDEGLMRAVWDVPRIVYALAAIPLCMAWAPLLTELRLAGRSVWPCLLAHSCANLIQVPLSLGWLPMSTPEALLFSPIVGVVHSGIILGAGLALRHQRRLPRPSR</sequence>
<dbReference type="EMBL" id="RQZC01000002">
    <property type="protein sequence ID" value="RRD30378.1"/>
    <property type="molecule type" value="Genomic_DNA"/>
</dbReference>
<dbReference type="PANTHER" id="PTHR35797">
    <property type="entry name" value="PROTEASE-RELATED"/>
    <property type="match status" value="1"/>
</dbReference>
<accession>A0A3P1V9D7</accession>
<feature type="transmembrane region" description="Helical" evidence="1">
    <location>
        <begin position="77"/>
        <end position="96"/>
    </location>
</feature>
<evidence type="ECO:0000313" key="4">
    <source>
        <dbReference type="Proteomes" id="UP000271272"/>
    </source>
</evidence>
<keyword evidence="4" id="KW-1185">Reference proteome</keyword>
<organism evidence="3 4">
    <name type="scientific">Actinomyces bowdenii</name>
    <dbReference type="NCBI Taxonomy" id="131109"/>
    <lineage>
        <taxon>Bacteria</taxon>
        <taxon>Bacillati</taxon>
        <taxon>Actinomycetota</taxon>
        <taxon>Actinomycetes</taxon>
        <taxon>Actinomycetales</taxon>
        <taxon>Actinomycetaceae</taxon>
        <taxon>Actinomyces</taxon>
    </lineage>
</organism>
<keyword evidence="3" id="KW-0482">Metalloprotease</keyword>
<dbReference type="InterPro" id="IPR003675">
    <property type="entry name" value="Rce1/LyrA-like_dom"/>
</dbReference>
<dbReference type="AlphaFoldDB" id="A0A3P1V9D7"/>
<feature type="transmembrane region" description="Helical" evidence="1">
    <location>
        <begin position="182"/>
        <end position="200"/>
    </location>
</feature>
<reference evidence="3 4" key="1">
    <citation type="submission" date="2018-11" db="EMBL/GenBank/DDBJ databases">
        <title>Genomes From Bacteria Associated with the Canine Oral Cavity: a Test Case for Automated Genome-Based Taxonomic Assignment.</title>
        <authorList>
            <person name="Coil D.A."/>
            <person name="Jospin G."/>
            <person name="Darling A.E."/>
            <person name="Wallis C."/>
            <person name="Davis I.J."/>
            <person name="Harris S."/>
            <person name="Eisen J.A."/>
            <person name="Holcombe L.J."/>
            <person name="O'Flynn C."/>
        </authorList>
    </citation>
    <scope>NUCLEOTIDE SEQUENCE [LARGE SCALE GENOMIC DNA]</scope>
    <source>
        <strain evidence="3 4">OH5050</strain>
    </source>
</reference>
<evidence type="ECO:0000313" key="3">
    <source>
        <dbReference type="EMBL" id="RRD30378.1"/>
    </source>
</evidence>
<proteinExistence type="predicted"/>
<feature type="transmembrane region" description="Helical" evidence="1">
    <location>
        <begin position="142"/>
        <end position="162"/>
    </location>
</feature>